<reference evidence="2" key="1">
    <citation type="submission" date="2010-08" db="EMBL/GenBank/DDBJ databases">
        <authorList>
            <consortium name="Caenorhabditis japonica Sequencing Consortium"/>
            <person name="Wilson R.K."/>
        </authorList>
    </citation>
    <scope>NUCLEOTIDE SEQUENCE [LARGE SCALE GENOMIC DNA]</scope>
    <source>
        <strain evidence="2">DF5081</strain>
    </source>
</reference>
<protein>
    <submittedName>
        <fullName evidence="1">Uncharacterized protein</fullName>
    </submittedName>
</protein>
<keyword evidence="2" id="KW-1185">Reference proteome</keyword>
<sequence>MSVGRKYDGINAFDDEAKQENAQMVRKIN</sequence>
<evidence type="ECO:0000313" key="1">
    <source>
        <dbReference type="EnsemblMetazoa" id="CJA39579.1"/>
    </source>
</evidence>
<proteinExistence type="predicted"/>
<name>A0A8R1IMZ0_CAEJA</name>
<evidence type="ECO:0000313" key="2">
    <source>
        <dbReference type="Proteomes" id="UP000005237"/>
    </source>
</evidence>
<dbReference type="EnsemblMetazoa" id="CJA39579.1">
    <property type="protein sequence ID" value="CJA39579.1"/>
    <property type="gene ID" value="WBGene00215426"/>
</dbReference>
<organism evidence="1 2">
    <name type="scientific">Caenorhabditis japonica</name>
    <dbReference type="NCBI Taxonomy" id="281687"/>
    <lineage>
        <taxon>Eukaryota</taxon>
        <taxon>Metazoa</taxon>
        <taxon>Ecdysozoa</taxon>
        <taxon>Nematoda</taxon>
        <taxon>Chromadorea</taxon>
        <taxon>Rhabditida</taxon>
        <taxon>Rhabditina</taxon>
        <taxon>Rhabditomorpha</taxon>
        <taxon>Rhabditoidea</taxon>
        <taxon>Rhabditidae</taxon>
        <taxon>Peloderinae</taxon>
        <taxon>Caenorhabditis</taxon>
    </lineage>
</organism>
<dbReference type="AlphaFoldDB" id="A0A8R1IMZ0"/>
<accession>A0A8R1IMZ0</accession>
<dbReference type="Proteomes" id="UP000005237">
    <property type="component" value="Unassembled WGS sequence"/>
</dbReference>
<reference evidence="1" key="2">
    <citation type="submission" date="2022-06" db="UniProtKB">
        <authorList>
            <consortium name="EnsemblMetazoa"/>
        </authorList>
    </citation>
    <scope>IDENTIFICATION</scope>
    <source>
        <strain evidence="1">DF5081</strain>
    </source>
</reference>